<evidence type="ECO:0000313" key="3">
    <source>
        <dbReference type="Proteomes" id="UP000188532"/>
    </source>
</evidence>
<comment type="caution">
    <text evidence="1">The sequence shown here is derived from an EMBL/GenBank/DDBJ whole genome shotgun (WGS) entry which is preliminary data.</text>
</comment>
<evidence type="ECO:0000313" key="4">
    <source>
        <dbReference type="Proteomes" id="UP000189229"/>
    </source>
</evidence>
<accession>A0A1V3X4A5</accession>
<sequence length="43" mass="5187">MRRDTRAMRGDLAEQVVLHPEPRLLVPRQETFWATRKVEFRHG</sequence>
<dbReference type="AlphaFoldDB" id="A0A1V3X4A5"/>
<dbReference type="EMBL" id="MVBN01000003">
    <property type="protein sequence ID" value="OOK77140.1"/>
    <property type="molecule type" value="Genomic_DNA"/>
</dbReference>
<proteinExistence type="predicted"/>
<dbReference type="Proteomes" id="UP000188532">
    <property type="component" value="Unassembled WGS sequence"/>
</dbReference>
<evidence type="ECO:0000313" key="2">
    <source>
        <dbReference type="EMBL" id="OOK77140.1"/>
    </source>
</evidence>
<dbReference type="EMBL" id="MVBM01000004">
    <property type="protein sequence ID" value="OOK73922.1"/>
    <property type="molecule type" value="Genomic_DNA"/>
</dbReference>
<evidence type="ECO:0000313" key="1">
    <source>
        <dbReference type="EMBL" id="OOK73922.1"/>
    </source>
</evidence>
<protein>
    <submittedName>
        <fullName evidence="1">Uncharacterized protein</fullName>
    </submittedName>
</protein>
<dbReference type="Proteomes" id="UP000189229">
    <property type="component" value="Unassembled WGS sequence"/>
</dbReference>
<gene>
    <name evidence="2" type="ORF">BZL29_4007</name>
    <name evidence="1" type="ORF">BZL30_4724</name>
</gene>
<reference evidence="3 4" key="1">
    <citation type="submission" date="2017-02" db="EMBL/GenBank/DDBJ databases">
        <title>Complete genome sequences of Mycobacterium kansasii strains isolated from rhesus macaques.</title>
        <authorList>
            <person name="Panda A."/>
            <person name="Nagaraj S."/>
            <person name="Zhao X."/>
            <person name="Tettelin H."/>
            <person name="Detolla L.J."/>
        </authorList>
    </citation>
    <scope>NUCLEOTIDE SEQUENCE [LARGE SCALE GENOMIC DNA]</scope>
    <source>
        <strain evidence="2 3">11-3469</strain>
        <strain evidence="1 4">11-3813</strain>
    </source>
</reference>
<name>A0A1V3X4A5_MYCKA</name>
<organism evidence="1 4">
    <name type="scientific">Mycobacterium kansasii</name>
    <dbReference type="NCBI Taxonomy" id="1768"/>
    <lineage>
        <taxon>Bacteria</taxon>
        <taxon>Bacillati</taxon>
        <taxon>Actinomycetota</taxon>
        <taxon>Actinomycetes</taxon>
        <taxon>Mycobacteriales</taxon>
        <taxon>Mycobacteriaceae</taxon>
        <taxon>Mycobacterium</taxon>
    </lineage>
</organism>